<dbReference type="AlphaFoldDB" id="M2Z5H1"/>
<reference evidence="2 3" key="1">
    <citation type="journal article" date="2013" name="Genome Announc.">
        <title>Draft Genome Sequence of Amycolatopsis decaplanina Strain DSM 44594T.</title>
        <authorList>
            <person name="Kaur N."/>
            <person name="Kumar S."/>
            <person name="Bala M."/>
            <person name="Raghava G.P."/>
            <person name="Mayilraj S."/>
        </authorList>
    </citation>
    <scope>NUCLEOTIDE SEQUENCE [LARGE SCALE GENOMIC DNA]</scope>
    <source>
        <strain evidence="2 3">DSM 44594</strain>
    </source>
</reference>
<organism evidence="2 3">
    <name type="scientific">Amycolatopsis decaplanina DSM 44594</name>
    <dbReference type="NCBI Taxonomy" id="1284240"/>
    <lineage>
        <taxon>Bacteria</taxon>
        <taxon>Bacillati</taxon>
        <taxon>Actinomycetota</taxon>
        <taxon>Actinomycetes</taxon>
        <taxon>Pseudonocardiales</taxon>
        <taxon>Pseudonocardiaceae</taxon>
        <taxon>Amycolatopsis</taxon>
    </lineage>
</organism>
<name>M2Z5H1_9PSEU</name>
<dbReference type="EMBL" id="AOHO01000065">
    <property type="protein sequence ID" value="EME55904.1"/>
    <property type="molecule type" value="Genomic_DNA"/>
</dbReference>
<dbReference type="Proteomes" id="UP000054226">
    <property type="component" value="Unassembled WGS sequence"/>
</dbReference>
<proteinExistence type="predicted"/>
<sequence length="130" mass="14955">MTCLIPHITLGTERRLLEAMLDRNRAERILFHHVLGGLPENECDASFVVGDASLRFVYLLLIEDFARHACQDERHAQRSGPRSAVQPPRHARGRRLTRQIMFGACPPVQRSHSLLVSRVRRQRATKRLIE</sequence>
<gene>
    <name evidence="2" type="ORF">H074_24390</name>
</gene>
<feature type="region of interest" description="Disordered" evidence="1">
    <location>
        <begin position="73"/>
        <end position="93"/>
    </location>
</feature>
<evidence type="ECO:0000256" key="1">
    <source>
        <dbReference type="SAM" id="MobiDB-lite"/>
    </source>
</evidence>
<evidence type="ECO:0000313" key="3">
    <source>
        <dbReference type="Proteomes" id="UP000054226"/>
    </source>
</evidence>
<comment type="caution">
    <text evidence="2">The sequence shown here is derived from an EMBL/GenBank/DDBJ whole genome shotgun (WGS) entry which is preliminary data.</text>
</comment>
<evidence type="ECO:0000313" key="2">
    <source>
        <dbReference type="EMBL" id="EME55904.1"/>
    </source>
</evidence>
<protein>
    <submittedName>
        <fullName evidence="2">Uncharacterized protein</fullName>
    </submittedName>
</protein>
<keyword evidence="3" id="KW-1185">Reference proteome</keyword>
<accession>M2Z5H1</accession>